<feature type="non-terminal residue" evidence="2">
    <location>
        <position position="374"/>
    </location>
</feature>
<dbReference type="OrthoDB" id="2939859at2759"/>
<evidence type="ECO:0000313" key="2">
    <source>
        <dbReference type="EMBL" id="KIL54240.1"/>
    </source>
</evidence>
<sequence length="374" mass="41301">MPPEEQDHEYQSDSSMVSLFGHADTSSVSESQPENLDGYGTDTSMGSLFGREEDTDPDEDEEYNSDIYYEDDDDTHSSSSEAIASESETSENSPKNSTSRHSRIEKPGTRGPRLANFVIAPRPTNRTSSGGFRFGRGSVCSSGDHLSPGTICGVLATFDLIYAPSIKCIVCPTHGGGCIIPANLLRKHIVDHHLYAMVQRSGTSKIILPDKEWLCIIDHITTNYSINPQQSYQDLVKVLPSMLATPIPVSGGDPNKSHVGLFYECPQPECLHYAVVPARDPSITANISRHVKTSHPELSTRNISYTTPKLMQKMQIYPGTSFKSIFFKLAAVREESISQIVDNPVYLAPAFEGFEFETAEDCVREGPWLDRLGW</sequence>
<evidence type="ECO:0000256" key="1">
    <source>
        <dbReference type="SAM" id="MobiDB-lite"/>
    </source>
</evidence>
<dbReference type="AlphaFoldDB" id="A0A0C2RVH5"/>
<dbReference type="InParanoid" id="A0A0C2RVH5"/>
<organism evidence="2 3">
    <name type="scientific">Amanita muscaria (strain Koide BX008)</name>
    <dbReference type="NCBI Taxonomy" id="946122"/>
    <lineage>
        <taxon>Eukaryota</taxon>
        <taxon>Fungi</taxon>
        <taxon>Dikarya</taxon>
        <taxon>Basidiomycota</taxon>
        <taxon>Agaricomycotina</taxon>
        <taxon>Agaricomycetes</taxon>
        <taxon>Agaricomycetidae</taxon>
        <taxon>Agaricales</taxon>
        <taxon>Pluteineae</taxon>
        <taxon>Amanitaceae</taxon>
        <taxon>Amanita</taxon>
    </lineage>
</organism>
<gene>
    <name evidence="2" type="ORF">M378DRAFT_174362</name>
</gene>
<dbReference type="Proteomes" id="UP000054549">
    <property type="component" value="Unassembled WGS sequence"/>
</dbReference>
<name>A0A0C2RVH5_AMAMK</name>
<reference evidence="2 3" key="1">
    <citation type="submission" date="2014-04" db="EMBL/GenBank/DDBJ databases">
        <title>Evolutionary Origins and Diversification of the Mycorrhizal Mutualists.</title>
        <authorList>
            <consortium name="DOE Joint Genome Institute"/>
            <consortium name="Mycorrhizal Genomics Consortium"/>
            <person name="Kohler A."/>
            <person name="Kuo A."/>
            <person name="Nagy L.G."/>
            <person name="Floudas D."/>
            <person name="Copeland A."/>
            <person name="Barry K.W."/>
            <person name="Cichocki N."/>
            <person name="Veneault-Fourrey C."/>
            <person name="LaButti K."/>
            <person name="Lindquist E.A."/>
            <person name="Lipzen A."/>
            <person name="Lundell T."/>
            <person name="Morin E."/>
            <person name="Murat C."/>
            <person name="Riley R."/>
            <person name="Ohm R."/>
            <person name="Sun H."/>
            <person name="Tunlid A."/>
            <person name="Henrissat B."/>
            <person name="Grigoriev I.V."/>
            <person name="Hibbett D.S."/>
            <person name="Martin F."/>
        </authorList>
    </citation>
    <scope>NUCLEOTIDE SEQUENCE [LARGE SCALE GENOMIC DNA]</scope>
    <source>
        <strain evidence="2 3">Koide BX008</strain>
    </source>
</reference>
<feature type="compositionally biased region" description="Low complexity" evidence="1">
    <location>
        <begin position="77"/>
        <end position="93"/>
    </location>
</feature>
<feature type="region of interest" description="Disordered" evidence="1">
    <location>
        <begin position="1"/>
        <end position="115"/>
    </location>
</feature>
<keyword evidence="3" id="KW-1185">Reference proteome</keyword>
<proteinExistence type="predicted"/>
<feature type="compositionally biased region" description="Polar residues" evidence="1">
    <location>
        <begin position="24"/>
        <end position="34"/>
    </location>
</feature>
<dbReference type="EMBL" id="KN818866">
    <property type="protein sequence ID" value="KIL54240.1"/>
    <property type="molecule type" value="Genomic_DNA"/>
</dbReference>
<feature type="compositionally biased region" description="Acidic residues" evidence="1">
    <location>
        <begin position="53"/>
        <end position="74"/>
    </location>
</feature>
<evidence type="ECO:0000313" key="3">
    <source>
        <dbReference type="Proteomes" id="UP000054549"/>
    </source>
</evidence>
<accession>A0A0C2RVH5</accession>
<dbReference type="HOGENOM" id="CLU_740925_0_0_1"/>
<protein>
    <submittedName>
        <fullName evidence="2">Uncharacterized protein</fullName>
    </submittedName>
</protein>